<accession>A0ABQ7S5X0</accession>
<name>A0ABQ7S5X0_9ACAR</name>
<evidence type="ECO:0000256" key="1">
    <source>
        <dbReference type="ARBA" id="ARBA00022460"/>
    </source>
</evidence>
<dbReference type="EMBL" id="JAIFTH010000940">
    <property type="protein sequence ID" value="KAG9508805.1"/>
    <property type="molecule type" value="Genomic_DNA"/>
</dbReference>
<feature type="chain" id="PRO_5047245581" evidence="3">
    <location>
        <begin position="19"/>
        <end position="303"/>
    </location>
</feature>
<feature type="signal peptide" evidence="3">
    <location>
        <begin position="1"/>
        <end position="18"/>
    </location>
</feature>
<keyword evidence="5" id="KW-1185">Reference proteome</keyword>
<proteinExistence type="predicted"/>
<evidence type="ECO:0000256" key="2">
    <source>
        <dbReference type="PROSITE-ProRule" id="PRU00497"/>
    </source>
</evidence>
<sequence>MFKVSLILALALVACVNAAHDVTKRQAPGEGPAPEGRAEPYAYQYETDSSTAAQSGDPNGRVTGFYTVADADGRQRRVDYIADEAGFRAKVQTNEVGTASQSPADVEMVASPPNPEQYTSYQTATTGVVQAPPAVTTVSQAAVAAPRPAVQSSTFQRQVDYNYGVNQPGYGGYYGYYSQPGYGYNTASYGAAYNAPGYSYGPDYGYGYGNGYGYGSGYYGASSYGTGPSYGVQRYTVRTTSSTSPAAVTYSSGGIRGVQTASGSSSGVTRYATSGPISGSSYTQSYGIPGGYYQSGPLPINKA</sequence>
<gene>
    <name evidence="4" type="ORF">GZH46_02690</name>
</gene>
<keyword evidence="1 2" id="KW-0193">Cuticle</keyword>
<dbReference type="Proteomes" id="UP000825002">
    <property type="component" value="Unassembled WGS sequence"/>
</dbReference>
<comment type="caution">
    <text evidence="4">The sequence shown here is derived from an EMBL/GenBank/DDBJ whole genome shotgun (WGS) entry which is preliminary data.</text>
</comment>
<organism evidence="4 5">
    <name type="scientific">Fragariocoptes setiger</name>
    <dbReference type="NCBI Taxonomy" id="1670756"/>
    <lineage>
        <taxon>Eukaryota</taxon>
        <taxon>Metazoa</taxon>
        <taxon>Ecdysozoa</taxon>
        <taxon>Arthropoda</taxon>
        <taxon>Chelicerata</taxon>
        <taxon>Arachnida</taxon>
        <taxon>Acari</taxon>
        <taxon>Acariformes</taxon>
        <taxon>Trombidiformes</taxon>
        <taxon>Prostigmata</taxon>
        <taxon>Eupodina</taxon>
        <taxon>Eriophyoidea</taxon>
        <taxon>Phytoptidae</taxon>
        <taxon>Fragariocoptes</taxon>
    </lineage>
</organism>
<dbReference type="InterPro" id="IPR031311">
    <property type="entry name" value="CHIT_BIND_RR_consensus"/>
</dbReference>
<dbReference type="PROSITE" id="PS51257">
    <property type="entry name" value="PROKAR_LIPOPROTEIN"/>
    <property type="match status" value="1"/>
</dbReference>
<evidence type="ECO:0000313" key="4">
    <source>
        <dbReference type="EMBL" id="KAG9508805.1"/>
    </source>
</evidence>
<dbReference type="PRINTS" id="PR00947">
    <property type="entry name" value="CUTICLE"/>
</dbReference>
<dbReference type="PROSITE" id="PS51155">
    <property type="entry name" value="CHIT_BIND_RR_2"/>
    <property type="match status" value="1"/>
</dbReference>
<keyword evidence="3" id="KW-0732">Signal</keyword>
<evidence type="ECO:0000256" key="3">
    <source>
        <dbReference type="SAM" id="SignalP"/>
    </source>
</evidence>
<dbReference type="PROSITE" id="PS00233">
    <property type="entry name" value="CHIT_BIND_RR_1"/>
    <property type="match status" value="1"/>
</dbReference>
<evidence type="ECO:0000313" key="5">
    <source>
        <dbReference type="Proteomes" id="UP000825002"/>
    </source>
</evidence>
<dbReference type="InterPro" id="IPR000618">
    <property type="entry name" value="Insect_cuticle"/>
</dbReference>
<protein>
    <submittedName>
        <fullName evidence="4">Uncharacterized protein</fullName>
    </submittedName>
</protein>
<reference evidence="4 5" key="1">
    <citation type="submission" date="2020-10" db="EMBL/GenBank/DDBJ databases">
        <authorList>
            <person name="Klimov P.B."/>
            <person name="Dyachkov S.M."/>
            <person name="Chetverikov P.E."/>
        </authorList>
    </citation>
    <scope>NUCLEOTIDE SEQUENCE [LARGE SCALE GENOMIC DNA]</scope>
    <source>
        <strain evidence="4">BMOC 18-1129-001#AD2665</strain>
        <tissue evidence="4">Entire mites</tissue>
    </source>
</reference>
<dbReference type="Pfam" id="PF00379">
    <property type="entry name" value="Chitin_bind_4"/>
    <property type="match status" value="1"/>
</dbReference>